<dbReference type="EMBL" id="HBEZ01045289">
    <property type="protein sequence ID" value="CAD8647387.1"/>
    <property type="molecule type" value="Transcribed_RNA"/>
</dbReference>
<sequence>MGKNRLVVFAAASAAFALSLIMVYSNVWNTFPKDVVLTKMSNGFDYTDEMPWSSGTSSDNSAGSLHSRLVKMGGHDTASGIEDLCNKLMAGGAESGTGWNPGHSAADYIMCGQTVRPSSRAGSRSDDDR</sequence>
<dbReference type="AlphaFoldDB" id="A0A7S0QQR3"/>
<proteinExistence type="predicted"/>
<accession>A0A7S0QQR3</accession>
<organism evidence="1">
    <name type="scientific">Cryptomonas curvata</name>
    <dbReference type="NCBI Taxonomy" id="233186"/>
    <lineage>
        <taxon>Eukaryota</taxon>
        <taxon>Cryptophyceae</taxon>
        <taxon>Cryptomonadales</taxon>
        <taxon>Cryptomonadaceae</taxon>
        <taxon>Cryptomonas</taxon>
    </lineage>
</organism>
<gene>
    <name evidence="1" type="ORF">CCUR1050_LOCUS24964</name>
</gene>
<name>A0A7S0QQR3_9CRYP</name>
<reference evidence="1" key="1">
    <citation type="submission" date="2021-01" db="EMBL/GenBank/DDBJ databases">
        <authorList>
            <person name="Corre E."/>
            <person name="Pelletier E."/>
            <person name="Niang G."/>
            <person name="Scheremetjew M."/>
            <person name="Finn R."/>
            <person name="Kale V."/>
            <person name="Holt S."/>
            <person name="Cochrane G."/>
            <person name="Meng A."/>
            <person name="Brown T."/>
            <person name="Cohen L."/>
        </authorList>
    </citation>
    <scope>NUCLEOTIDE SEQUENCE</scope>
    <source>
        <strain evidence="1">CCAP979/52</strain>
    </source>
</reference>
<protein>
    <submittedName>
        <fullName evidence="1">Uncharacterized protein</fullName>
    </submittedName>
</protein>
<evidence type="ECO:0000313" key="1">
    <source>
        <dbReference type="EMBL" id="CAD8647387.1"/>
    </source>
</evidence>